<feature type="domain" description="N-acetyltransferase" evidence="3">
    <location>
        <begin position="4"/>
        <end position="157"/>
    </location>
</feature>
<dbReference type="Proteomes" id="UP001242480">
    <property type="component" value="Unassembled WGS sequence"/>
</dbReference>
<evidence type="ECO:0000256" key="2">
    <source>
        <dbReference type="ARBA" id="ARBA00023315"/>
    </source>
</evidence>
<dbReference type="InterPro" id="IPR000182">
    <property type="entry name" value="GNAT_dom"/>
</dbReference>
<keyword evidence="5" id="KW-1185">Reference proteome</keyword>
<dbReference type="PANTHER" id="PTHR43800:SF1">
    <property type="entry name" value="PEPTIDYL-LYSINE N-ACETYLTRANSFERASE YJAB"/>
    <property type="match status" value="1"/>
</dbReference>
<proteinExistence type="predicted"/>
<gene>
    <name evidence="4" type="ORF">QO011_002215</name>
</gene>
<keyword evidence="2" id="KW-0012">Acyltransferase</keyword>
<dbReference type="SUPFAM" id="SSF55729">
    <property type="entry name" value="Acyl-CoA N-acyltransferases (Nat)"/>
    <property type="match status" value="1"/>
</dbReference>
<reference evidence="4 5" key="1">
    <citation type="submission" date="2023-07" db="EMBL/GenBank/DDBJ databases">
        <title>Genomic Encyclopedia of Type Strains, Phase IV (KMG-IV): sequencing the most valuable type-strain genomes for metagenomic binning, comparative biology and taxonomic classification.</title>
        <authorList>
            <person name="Goeker M."/>
        </authorList>
    </citation>
    <scope>NUCLEOTIDE SEQUENCE [LARGE SCALE GENOMIC DNA]</scope>
    <source>
        <strain evidence="4 5">DSM 19619</strain>
    </source>
</reference>
<dbReference type="InterPro" id="IPR016181">
    <property type="entry name" value="Acyl_CoA_acyltransferase"/>
</dbReference>
<organism evidence="4 5">
    <name type="scientific">Labrys wisconsinensis</name>
    <dbReference type="NCBI Taxonomy" id="425677"/>
    <lineage>
        <taxon>Bacteria</taxon>
        <taxon>Pseudomonadati</taxon>
        <taxon>Pseudomonadota</taxon>
        <taxon>Alphaproteobacteria</taxon>
        <taxon>Hyphomicrobiales</taxon>
        <taxon>Xanthobacteraceae</taxon>
        <taxon>Labrys</taxon>
    </lineage>
</organism>
<dbReference type="CDD" id="cd04301">
    <property type="entry name" value="NAT_SF"/>
    <property type="match status" value="1"/>
</dbReference>
<dbReference type="Gene3D" id="3.40.630.30">
    <property type="match status" value="1"/>
</dbReference>
<dbReference type="EMBL" id="JAUSVX010000003">
    <property type="protein sequence ID" value="MDQ0469204.1"/>
    <property type="molecule type" value="Genomic_DNA"/>
</dbReference>
<sequence>MEDILLRRAVLADAAVLPDVERSADAVFRGVPGLEWIADDAVLGVEAQRRWIRRGHVWVAEQAGRGILGFVTAQEVEDLFHIWQIAVRAEAQRAGIGRALIARVEATALAAGRSALTLTTFRALAFNEAFYAGLGFRVLRPSECRGRLAGILRAEAEHGLPAERRCAMRRDLGTPDRSRAEPHAT</sequence>
<name>A0ABU0J4P4_9HYPH</name>
<dbReference type="PROSITE" id="PS51186">
    <property type="entry name" value="GNAT"/>
    <property type="match status" value="1"/>
</dbReference>
<evidence type="ECO:0000313" key="5">
    <source>
        <dbReference type="Proteomes" id="UP001242480"/>
    </source>
</evidence>
<comment type="caution">
    <text evidence="4">The sequence shown here is derived from an EMBL/GenBank/DDBJ whole genome shotgun (WGS) entry which is preliminary data.</text>
</comment>
<protein>
    <submittedName>
        <fullName evidence="4">GNAT superfamily N-acetyltransferase</fullName>
    </submittedName>
</protein>
<evidence type="ECO:0000259" key="3">
    <source>
        <dbReference type="PROSITE" id="PS51186"/>
    </source>
</evidence>
<keyword evidence="1" id="KW-0808">Transferase</keyword>
<dbReference type="Pfam" id="PF13508">
    <property type="entry name" value="Acetyltransf_7"/>
    <property type="match status" value="1"/>
</dbReference>
<dbReference type="RefSeq" id="WP_307271574.1">
    <property type="nucleotide sequence ID" value="NZ_JAUSVX010000003.1"/>
</dbReference>
<evidence type="ECO:0000256" key="1">
    <source>
        <dbReference type="ARBA" id="ARBA00022679"/>
    </source>
</evidence>
<dbReference type="PANTHER" id="PTHR43800">
    <property type="entry name" value="PEPTIDYL-LYSINE N-ACETYLTRANSFERASE YJAB"/>
    <property type="match status" value="1"/>
</dbReference>
<accession>A0ABU0J4P4</accession>
<evidence type="ECO:0000313" key="4">
    <source>
        <dbReference type="EMBL" id="MDQ0469204.1"/>
    </source>
</evidence>